<name>A0A2S5GQS8_9BURK</name>
<dbReference type="Proteomes" id="UP000239990">
    <property type="component" value="Unassembled WGS sequence"/>
</dbReference>
<keyword evidence="1" id="KW-0732">Signal</keyword>
<evidence type="ECO:0000256" key="1">
    <source>
        <dbReference type="SAM" id="SignalP"/>
    </source>
</evidence>
<protein>
    <recommendedName>
        <fullName evidence="4">Lipoprotein</fullName>
    </recommendedName>
</protein>
<proteinExistence type="predicted"/>
<dbReference type="EMBL" id="PREU01000006">
    <property type="protein sequence ID" value="PPA75462.1"/>
    <property type="molecule type" value="Genomic_DNA"/>
</dbReference>
<gene>
    <name evidence="2" type="ORF">C4E15_15300</name>
</gene>
<dbReference type="OrthoDB" id="6959101at2"/>
<evidence type="ECO:0000313" key="2">
    <source>
        <dbReference type="EMBL" id="PPA75462.1"/>
    </source>
</evidence>
<reference evidence="2 3" key="1">
    <citation type="submission" date="2018-02" db="EMBL/GenBank/DDBJ databases">
        <title>Draft Genome of Achromobacter spanius stain 6.</title>
        <authorList>
            <person name="Gunasekera T.S."/>
            <person name="Radwan O."/>
            <person name="Ruiz O.N."/>
        </authorList>
    </citation>
    <scope>NUCLEOTIDE SEQUENCE [LARGE SCALE GENOMIC DNA]</scope>
    <source>
        <strain evidence="2 3">6</strain>
    </source>
</reference>
<dbReference type="PROSITE" id="PS51257">
    <property type="entry name" value="PROKAR_LIPOPROTEIN"/>
    <property type="match status" value="1"/>
</dbReference>
<evidence type="ECO:0000313" key="3">
    <source>
        <dbReference type="Proteomes" id="UP000239990"/>
    </source>
</evidence>
<feature type="chain" id="PRO_5015772406" description="Lipoprotein" evidence="1">
    <location>
        <begin position="21"/>
        <end position="354"/>
    </location>
</feature>
<comment type="caution">
    <text evidence="2">The sequence shown here is derived from an EMBL/GenBank/DDBJ whole genome shotgun (WGS) entry which is preliminary data.</text>
</comment>
<organism evidence="2 3">
    <name type="scientific">Achromobacter spanius</name>
    <dbReference type="NCBI Taxonomy" id="217203"/>
    <lineage>
        <taxon>Bacteria</taxon>
        <taxon>Pseudomonadati</taxon>
        <taxon>Pseudomonadota</taxon>
        <taxon>Betaproteobacteria</taxon>
        <taxon>Burkholderiales</taxon>
        <taxon>Alcaligenaceae</taxon>
        <taxon>Achromobacter</taxon>
    </lineage>
</organism>
<accession>A0A2S5GQS8</accession>
<feature type="signal peptide" evidence="1">
    <location>
        <begin position="1"/>
        <end position="20"/>
    </location>
</feature>
<evidence type="ECO:0008006" key="4">
    <source>
        <dbReference type="Google" id="ProtNLM"/>
    </source>
</evidence>
<sequence length="354" mass="39233">MTLPRPRVALSALTLTLTLALPLALSGCITLPDSKGEGTMDDPRYGQLLDLIDEALKADMAVVLVADVMPHATLKDAMSMTKWTGNTVWMHEQQPKITFGRKFQNNSLQRDEKATYLFKAFEVHILPPGKYLLTGGDDYKLNALLDQVGARSGPVGSGRGANGTAYLSPELYREFYKETNWHEGTTGSQLKTRTVCTAVHRGTGACVAWGEEQYTETTQGSRAGYYEETAWRDIPAIKVQSRVPPKLALASFTLKGGQFVLSQRMHMKTPSYQYKQSACRAVDPKMIECPLEDFTVYTRPAPMDFAQKLIAQRTNVSNAHRQLLSTLQPMQITPLGKQGMEDPVWGVPVSMKGR</sequence>
<dbReference type="AlphaFoldDB" id="A0A2S5GQS8"/>
<dbReference type="RefSeq" id="WP_104144122.1">
    <property type="nucleotide sequence ID" value="NZ_PREU01000006.1"/>
</dbReference>